<evidence type="ECO:0000313" key="4">
    <source>
        <dbReference type="EMBL" id="SVC99486.1"/>
    </source>
</evidence>
<dbReference type="InterPro" id="IPR036138">
    <property type="entry name" value="PBP_dimer_sf"/>
</dbReference>
<comment type="subcellular location">
    <subcellularLocation>
        <location evidence="1">Membrane</location>
    </subcellularLocation>
</comment>
<dbReference type="Gene3D" id="3.90.1310.10">
    <property type="entry name" value="Penicillin-binding protein 2a (Domain 2)"/>
    <property type="match status" value="1"/>
</dbReference>
<evidence type="ECO:0008006" key="5">
    <source>
        <dbReference type="Google" id="ProtNLM"/>
    </source>
</evidence>
<keyword evidence="2 3" id="KW-0472">Membrane</keyword>
<keyword evidence="3" id="KW-1133">Transmembrane helix</keyword>
<evidence type="ECO:0000256" key="2">
    <source>
        <dbReference type="ARBA" id="ARBA00023136"/>
    </source>
</evidence>
<sequence length="137" mass="15297">MDTPASSIGRRWMLTSAGVLLLAFTGLGYRLVDLQVHRHDKLRDTASGNTTRTVIVQPRRGDIFDSNGNKLATSRFVKTICADPVMIGHHYPAVARALAPVLGMDVRDLENKLEPRLKRTSSGRMKPNRYVRLKSKV</sequence>
<dbReference type="AlphaFoldDB" id="A0A382RPB5"/>
<dbReference type="GO" id="GO:0005886">
    <property type="term" value="C:plasma membrane"/>
    <property type="evidence" value="ECO:0007669"/>
    <property type="project" value="TreeGrafter"/>
</dbReference>
<dbReference type="GO" id="GO:0008658">
    <property type="term" value="F:penicillin binding"/>
    <property type="evidence" value="ECO:0007669"/>
    <property type="project" value="InterPro"/>
</dbReference>
<reference evidence="4" key="1">
    <citation type="submission" date="2018-05" db="EMBL/GenBank/DDBJ databases">
        <authorList>
            <person name="Lanie J.A."/>
            <person name="Ng W.-L."/>
            <person name="Kazmierczak K.M."/>
            <person name="Andrzejewski T.M."/>
            <person name="Davidsen T.M."/>
            <person name="Wayne K.J."/>
            <person name="Tettelin H."/>
            <person name="Glass J.I."/>
            <person name="Rusch D."/>
            <person name="Podicherti R."/>
            <person name="Tsui H.-C.T."/>
            <person name="Winkler M.E."/>
        </authorList>
    </citation>
    <scope>NUCLEOTIDE SEQUENCE</scope>
</reference>
<evidence type="ECO:0000256" key="1">
    <source>
        <dbReference type="ARBA" id="ARBA00004370"/>
    </source>
</evidence>
<organism evidence="4">
    <name type="scientific">marine metagenome</name>
    <dbReference type="NCBI Taxonomy" id="408172"/>
    <lineage>
        <taxon>unclassified sequences</taxon>
        <taxon>metagenomes</taxon>
        <taxon>ecological metagenomes</taxon>
    </lineage>
</organism>
<dbReference type="GO" id="GO:0071555">
    <property type="term" value="P:cell wall organization"/>
    <property type="evidence" value="ECO:0007669"/>
    <property type="project" value="TreeGrafter"/>
</dbReference>
<dbReference type="SUPFAM" id="SSF56519">
    <property type="entry name" value="Penicillin binding protein dimerisation domain"/>
    <property type="match status" value="1"/>
</dbReference>
<dbReference type="PANTHER" id="PTHR30627">
    <property type="entry name" value="PEPTIDOGLYCAN D,D-TRANSPEPTIDASE"/>
    <property type="match status" value="1"/>
</dbReference>
<dbReference type="EMBL" id="UINC01123183">
    <property type="protein sequence ID" value="SVC99486.1"/>
    <property type="molecule type" value="Genomic_DNA"/>
</dbReference>
<gene>
    <name evidence="4" type="ORF">METZ01_LOCUS352340</name>
</gene>
<feature type="non-terminal residue" evidence="4">
    <location>
        <position position="137"/>
    </location>
</feature>
<feature type="transmembrane region" description="Helical" evidence="3">
    <location>
        <begin position="12"/>
        <end position="32"/>
    </location>
</feature>
<accession>A0A382RPB5</accession>
<dbReference type="PANTHER" id="PTHR30627:SF1">
    <property type="entry name" value="PEPTIDOGLYCAN D,D-TRANSPEPTIDASE FTSI"/>
    <property type="match status" value="1"/>
</dbReference>
<evidence type="ECO:0000256" key="3">
    <source>
        <dbReference type="SAM" id="Phobius"/>
    </source>
</evidence>
<keyword evidence="3" id="KW-0812">Transmembrane</keyword>
<dbReference type="InterPro" id="IPR050515">
    <property type="entry name" value="Beta-lactam/transpept"/>
</dbReference>
<name>A0A382RPB5_9ZZZZ</name>
<proteinExistence type="predicted"/>
<protein>
    <recommendedName>
        <fullName evidence="5">Penicillin-binding protein dimerisation domain-containing protein</fullName>
    </recommendedName>
</protein>